<dbReference type="Pfam" id="PF13894">
    <property type="entry name" value="zf-C2H2_4"/>
    <property type="match status" value="1"/>
</dbReference>
<dbReference type="AlphaFoldDB" id="B4N921"/>
<evidence type="ECO:0000259" key="13">
    <source>
        <dbReference type="PROSITE" id="PS51915"/>
    </source>
</evidence>
<keyword evidence="9" id="KW-0539">Nucleus</keyword>
<dbReference type="GO" id="GO:0008270">
    <property type="term" value="F:zinc ion binding"/>
    <property type="evidence" value="ECO:0007669"/>
    <property type="project" value="UniProtKB-UniRule"/>
</dbReference>
<feature type="domain" description="C2H2-type" evidence="12">
    <location>
        <begin position="274"/>
        <end position="299"/>
    </location>
</feature>
<proteinExistence type="predicted"/>
<name>B4N921_DROWI</name>
<keyword evidence="4 10" id="KW-0863">Zinc-finger</keyword>
<evidence type="ECO:0000256" key="9">
    <source>
        <dbReference type="ARBA" id="ARBA00023242"/>
    </source>
</evidence>
<dbReference type="Pfam" id="PF12874">
    <property type="entry name" value="zf-met"/>
    <property type="match status" value="1"/>
</dbReference>
<keyword evidence="3" id="KW-0677">Repeat</keyword>
<dbReference type="SUPFAM" id="SSF57716">
    <property type="entry name" value="Glucocorticoid receptor-like (DNA-binding domain)"/>
    <property type="match status" value="1"/>
</dbReference>
<keyword evidence="5 11" id="KW-0862">Zinc</keyword>
<evidence type="ECO:0000313" key="15">
    <source>
        <dbReference type="Proteomes" id="UP000007798"/>
    </source>
</evidence>
<dbReference type="HOGENOM" id="CLU_002678_94_3_1"/>
<sequence length="319" mass="37122">MSHHCRTCSEMIHSKTAKHLFQETHSIMLHRIQALTGLWISENPEFSNHICGPCEVALREAIDFRELIIETQKKLLTQRKEVHVFDEEELDPEDIVVHEEECTISEDKQPVVEATSTFSPSTDGSLNFDNSQSQKMPRIQWSKLTENEVVAFKRERRKRDCICDMCGRHFSCLSNFKVHLLRHTGIKNHHCSQCSQTFYTAHLLRRHERVHVSARPYQCHYCNLSFTNTGGRIQHERTRHTFIKPFKCKECEKSFVTGGKLSTHMLSHTGVRSFHCDSCKVSFLRRSHLNAHYRSKSHTQCIDKQALFNLNVDTELTTS</sequence>
<evidence type="ECO:0000256" key="3">
    <source>
        <dbReference type="ARBA" id="ARBA00022737"/>
    </source>
</evidence>
<evidence type="ECO:0000256" key="8">
    <source>
        <dbReference type="ARBA" id="ARBA00023163"/>
    </source>
</evidence>
<dbReference type="Pfam" id="PF07776">
    <property type="entry name" value="zf-AD"/>
    <property type="match status" value="1"/>
</dbReference>
<dbReference type="OMA" id="RKRDCIC"/>
<evidence type="ECO:0000256" key="5">
    <source>
        <dbReference type="ARBA" id="ARBA00022833"/>
    </source>
</evidence>
<dbReference type="Gene3D" id="3.30.160.60">
    <property type="entry name" value="Classic Zinc Finger"/>
    <property type="match status" value="4"/>
</dbReference>
<feature type="binding site" evidence="11">
    <location>
        <position position="54"/>
    </location>
    <ligand>
        <name>Zn(2+)</name>
        <dbReference type="ChEBI" id="CHEBI:29105"/>
    </ligand>
</feature>
<evidence type="ECO:0000256" key="6">
    <source>
        <dbReference type="ARBA" id="ARBA00023015"/>
    </source>
</evidence>
<feature type="binding site" evidence="11">
    <location>
        <position position="5"/>
    </location>
    <ligand>
        <name>Zn(2+)</name>
        <dbReference type="ChEBI" id="CHEBI:29105"/>
    </ligand>
</feature>
<dbReference type="SMART" id="SM00355">
    <property type="entry name" value="ZnF_C2H2"/>
    <property type="match status" value="5"/>
</dbReference>
<dbReference type="PROSITE" id="PS51915">
    <property type="entry name" value="ZAD"/>
    <property type="match status" value="1"/>
</dbReference>
<dbReference type="Proteomes" id="UP000007798">
    <property type="component" value="Unassembled WGS sequence"/>
</dbReference>
<dbReference type="SUPFAM" id="SSF57667">
    <property type="entry name" value="beta-beta-alpha zinc fingers"/>
    <property type="match status" value="3"/>
</dbReference>
<keyword evidence="8" id="KW-0804">Transcription</keyword>
<dbReference type="eggNOG" id="KOG1721">
    <property type="taxonomic scope" value="Eukaryota"/>
</dbReference>
<dbReference type="InterPro" id="IPR036236">
    <property type="entry name" value="Znf_C2H2_sf"/>
</dbReference>
<evidence type="ECO:0008006" key="16">
    <source>
        <dbReference type="Google" id="ProtNLM"/>
    </source>
</evidence>
<evidence type="ECO:0000313" key="14">
    <source>
        <dbReference type="EMBL" id="EDW81568.1"/>
    </source>
</evidence>
<dbReference type="STRING" id="7260.B4N921"/>
<dbReference type="EMBL" id="CH964232">
    <property type="protein sequence ID" value="EDW81568.1"/>
    <property type="molecule type" value="Genomic_DNA"/>
</dbReference>
<keyword evidence="6" id="KW-0805">Transcription regulation</keyword>
<accession>B4N921</accession>
<protein>
    <recommendedName>
        <fullName evidence="16">Transcription factor Ouib</fullName>
    </recommendedName>
</protein>
<dbReference type="SMART" id="SM00868">
    <property type="entry name" value="zf-AD"/>
    <property type="match status" value="1"/>
</dbReference>
<organism evidence="14 15">
    <name type="scientific">Drosophila willistoni</name>
    <name type="common">Fruit fly</name>
    <dbReference type="NCBI Taxonomy" id="7260"/>
    <lineage>
        <taxon>Eukaryota</taxon>
        <taxon>Metazoa</taxon>
        <taxon>Ecdysozoa</taxon>
        <taxon>Arthropoda</taxon>
        <taxon>Hexapoda</taxon>
        <taxon>Insecta</taxon>
        <taxon>Pterygota</taxon>
        <taxon>Neoptera</taxon>
        <taxon>Endopterygota</taxon>
        <taxon>Diptera</taxon>
        <taxon>Brachycera</taxon>
        <taxon>Muscomorpha</taxon>
        <taxon>Ephydroidea</taxon>
        <taxon>Drosophilidae</taxon>
        <taxon>Drosophila</taxon>
        <taxon>Sophophora</taxon>
    </lineage>
</organism>
<feature type="domain" description="C2H2-type" evidence="12">
    <location>
        <begin position="161"/>
        <end position="188"/>
    </location>
</feature>
<feature type="domain" description="C2H2-type" evidence="12">
    <location>
        <begin position="189"/>
        <end position="216"/>
    </location>
</feature>
<evidence type="ECO:0000259" key="12">
    <source>
        <dbReference type="PROSITE" id="PS50157"/>
    </source>
</evidence>
<dbReference type="FunFam" id="3.30.160.60:FF:000875">
    <property type="entry name" value="zinc finger protein 236 isoform X7"/>
    <property type="match status" value="1"/>
</dbReference>
<dbReference type="KEGG" id="dwi:6647262"/>
<dbReference type="InterPro" id="IPR012934">
    <property type="entry name" value="Znf_AD"/>
</dbReference>
<dbReference type="OrthoDB" id="8685330at2759"/>
<feature type="domain" description="ZAD" evidence="13">
    <location>
        <begin position="3"/>
        <end position="78"/>
    </location>
</feature>
<dbReference type="PANTHER" id="PTHR16515">
    <property type="entry name" value="PR DOMAIN ZINC FINGER PROTEIN"/>
    <property type="match status" value="1"/>
</dbReference>
<dbReference type="GO" id="GO:0003677">
    <property type="term" value="F:DNA binding"/>
    <property type="evidence" value="ECO:0007669"/>
    <property type="project" value="UniProtKB-KW"/>
</dbReference>
<evidence type="ECO:0000256" key="1">
    <source>
        <dbReference type="ARBA" id="ARBA00004123"/>
    </source>
</evidence>
<dbReference type="GO" id="GO:0005634">
    <property type="term" value="C:nucleus"/>
    <property type="evidence" value="ECO:0007669"/>
    <property type="project" value="UniProtKB-SubCell"/>
</dbReference>
<feature type="domain" description="C2H2-type" evidence="12">
    <location>
        <begin position="217"/>
        <end position="245"/>
    </location>
</feature>
<dbReference type="PROSITE" id="PS00028">
    <property type="entry name" value="ZINC_FINGER_C2H2_1"/>
    <property type="match status" value="5"/>
</dbReference>
<evidence type="ECO:0000256" key="2">
    <source>
        <dbReference type="ARBA" id="ARBA00022723"/>
    </source>
</evidence>
<dbReference type="InterPro" id="IPR013087">
    <property type="entry name" value="Znf_C2H2_type"/>
</dbReference>
<feature type="domain" description="C2H2-type" evidence="12">
    <location>
        <begin position="246"/>
        <end position="273"/>
    </location>
</feature>
<evidence type="ECO:0000256" key="4">
    <source>
        <dbReference type="ARBA" id="ARBA00022771"/>
    </source>
</evidence>
<reference evidence="14 15" key="1">
    <citation type="journal article" date="2007" name="Nature">
        <title>Evolution of genes and genomes on the Drosophila phylogeny.</title>
        <authorList>
            <consortium name="Drosophila 12 Genomes Consortium"/>
            <person name="Clark A.G."/>
            <person name="Eisen M.B."/>
            <person name="Smith D.R."/>
            <person name="Bergman C.M."/>
            <person name="Oliver B."/>
            <person name="Markow T.A."/>
            <person name="Kaufman T.C."/>
            <person name="Kellis M."/>
            <person name="Gelbart W."/>
            <person name="Iyer V.N."/>
            <person name="Pollard D.A."/>
            <person name="Sackton T.B."/>
            <person name="Larracuente A.M."/>
            <person name="Singh N.D."/>
            <person name="Abad J.P."/>
            <person name="Abt D.N."/>
            <person name="Adryan B."/>
            <person name="Aguade M."/>
            <person name="Akashi H."/>
            <person name="Anderson W.W."/>
            <person name="Aquadro C.F."/>
            <person name="Ardell D.H."/>
            <person name="Arguello R."/>
            <person name="Artieri C.G."/>
            <person name="Barbash D.A."/>
            <person name="Barker D."/>
            <person name="Barsanti P."/>
            <person name="Batterham P."/>
            <person name="Batzoglou S."/>
            <person name="Begun D."/>
            <person name="Bhutkar A."/>
            <person name="Blanco E."/>
            <person name="Bosak S.A."/>
            <person name="Bradley R.K."/>
            <person name="Brand A.D."/>
            <person name="Brent M.R."/>
            <person name="Brooks A.N."/>
            <person name="Brown R.H."/>
            <person name="Butlin R.K."/>
            <person name="Caggese C."/>
            <person name="Calvi B.R."/>
            <person name="Bernardo de Carvalho A."/>
            <person name="Caspi A."/>
            <person name="Castrezana S."/>
            <person name="Celniker S.E."/>
            <person name="Chang J.L."/>
            <person name="Chapple C."/>
            <person name="Chatterji S."/>
            <person name="Chinwalla A."/>
            <person name="Civetta A."/>
            <person name="Clifton S.W."/>
            <person name="Comeron J.M."/>
            <person name="Costello J.C."/>
            <person name="Coyne J.A."/>
            <person name="Daub J."/>
            <person name="David R.G."/>
            <person name="Delcher A.L."/>
            <person name="Delehaunty K."/>
            <person name="Do C.B."/>
            <person name="Ebling H."/>
            <person name="Edwards K."/>
            <person name="Eickbush T."/>
            <person name="Evans J.D."/>
            <person name="Filipski A."/>
            <person name="Findeiss S."/>
            <person name="Freyhult E."/>
            <person name="Fulton L."/>
            <person name="Fulton R."/>
            <person name="Garcia A.C."/>
            <person name="Gardiner A."/>
            <person name="Garfield D.A."/>
            <person name="Garvin B.E."/>
            <person name="Gibson G."/>
            <person name="Gilbert D."/>
            <person name="Gnerre S."/>
            <person name="Godfrey J."/>
            <person name="Good R."/>
            <person name="Gotea V."/>
            <person name="Gravely B."/>
            <person name="Greenberg A.J."/>
            <person name="Griffiths-Jones S."/>
            <person name="Gross S."/>
            <person name="Guigo R."/>
            <person name="Gustafson E.A."/>
            <person name="Haerty W."/>
            <person name="Hahn M.W."/>
            <person name="Halligan D.L."/>
            <person name="Halpern A.L."/>
            <person name="Halter G.M."/>
            <person name="Han M.V."/>
            <person name="Heger A."/>
            <person name="Hillier L."/>
            <person name="Hinrichs A.S."/>
            <person name="Holmes I."/>
            <person name="Hoskins R.A."/>
            <person name="Hubisz M.J."/>
            <person name="Hultmark D."/>
            <person name="Huntley M.A."/>
            <person name="Jaffe D.B."/>
            <person name="Jagadeeshan S."/>
            <person name="Jeck W.R."/>
            <person name="Johnson J."/>
            <person name="Jones C.D."/>
            <person name="Jordan W.C."/>
            <person name="Karpen G.H."/>
            <person name="Kataoka E."/>
            <person name="Keightley P.D."/>
            <person name="Kheradpour P."/>
            <person name="Kirkness E.F."/>
            <person name="Koerich L.B."/>
            <person name="Kristiansen K."/>
            <person name="Kudrna D."/>
            <person name="Kulathinal R.J."/>
            <person name="Kumar S."/>
            <person name="Kwok R."/>
            <person name="Lander E."/>
            <person name="Langley C.H."/>
            <person name="Lapoint R."/>
            <person name="Lazzaro B.P."/>
            <person name="Lee S.J."/>
            <person name="Levesque L."/>
            <person name="Li R."/>
            <person name="Lin C.F."/>
            <person name="Lin M.F."/>
            <person name="Lindblad-Toh K."/>
            <person name="Llopart A."/>
            <person name="Long M."/>
            <person name="Low L."/>
            <person name="Lozovsky E."/>
            <person name="Lu J."/>
            <person name="Luo M."/>
            <person name="Machado C.A."/>
            <person name="Makalowski W."/>
            <person name="Marzo M."/>
            <person name="Matsuda M."/>
            <person name="Matzkin L."/>
            <person name="McAllister B."/>
            <person name="McBride C.S."/>
            <person name="McKernan B."/>
            <person name="McKernan K."/>
            <person name="Mendez-Lago M."/>
            <person name="Minx P."/>
            <person name="Mollenhauer M.U."/>
            <person name="Montooth K."/>
            <person name="Mount S.M."/>
            <person name="Mu X."/>
            <person name="Myers E."/>
            <person name="Negre B."/>
            <person name="Newfeld S."/>
            <person name="Nielsen R."/>
            <person name="Noor M.A."/>
            <person name="O'Grady P."/>
            <person name="Pachter L."/>
            <person name="Papaceit M."/>
            <person name="Parisi M.J."/>
            <person name="Parisi M."/>
            <person name="Parts L."/>
            <person name="Pedersen J.S."/>
            <person name="Pesole G."/>
            <person name="Phillippy A.M."/>
            <person name="Ponting C.P."/>
            <person name="Pop M."/>
            <person name="Porcelli D."/>
            <person name="Powell J.R."/>
            <person name="Prohaska S."/>
            <person name="Pruitt K."/>
            <person name="Puig M."/>
            <person name="Quesneville H."/>
            <person name="Ram K.R."/>
            <person name="Rand D."/>
            <person name="Rasmussen M.D."/>
            <person name="Reed L.K."/>
            <person name="Reenan R."/>
            <person name="Reily A."/>
            <person name="Remington K.A."/>
            <person name="Rieger T.T."/>
            <person name="Ritchie M.G."/>
            <person name="Robin C."/>
            <person name="Rogers Y.H."/>
            <person name="Rohde C."/>
            <person name="Rozas J."/>
            <person name="Rubenfield M.J."/>
            <person name="Ruiz A."/>
            <person name="Russo S."/>
            <person name="Salzberg S.L."/>
            <person name="Sanchez-Gracia A."/>
            <person name="Saranga D.J."/>
            <person name="Sato H."/>
            <person name="Schaeffer S.W."/>
            <person name="Schatz M.C."/>
            <person name="Schlenke T."/>
            <person name="Schwartz R."/>
            <person name="Segarra C."/>
            <person name="Singh R.S."/>
            <person name="Sirot L."/>
            <person name="Sirota M."/>
            <person name="Sisneros N.B."/>
            <person name="Smith C.D."/>
            <person name="Smith T.F."/>
            <person name="Spieth J."/>
            <person name="Stage D.E."/>
            <person name="Stark A."/>
            <person name="Stephan W."/>
            <person name="Strausberg R.L."/>
            <person name="Strempel S."/>
            <person name="Sturgill D."/>
            <person name="Sutton G."/>
            <person name="Sutton G.G."/>
            <person name="Tao W."/>
            <person name="Teichmann S."/>
            <person name="Tobari Y.N."/>
            <person name="Tomimura Y."/>
            <person name="Tsolas J.M."/>
            <person name="Valente V.L."/>
            <person name="Venter E."/>
            <person name="Venter J.C."/>
            <person name="Vicario S."/>
            <person name="Vieira F.G."/>
            <person name="Vilella A.J."/>
            <person name="Villasante A."/>
            <person name="Walenz B."/>
            <person name="Wang J."/>
            <person name="Wasserman M."/>
            <person name="Watts T."/>
            <person name="Wilson D."/>
            <person name="Wilson R.K."/>
            <person name="Wing R.A."/>
            <person name="Wolfner M.F."/>
            <person name="Wong A."/>
            <person name="Wong G.K."/>
            <person name="Wu C.I."/>
            <person name="Wu G."/>
            <person name="Yamamoto D."/>
            <person name="Yang H.P."/>
            <person name="Yang S.P."/>
            <person name="Yorke J.A."/>
            <person name="Yoshida K."/>
            <person name="Zdobnov E."/>
            <person name="Zhang P."/>
            <person name="Zhang Y."/>
            <person name="Zimin A.V."/>
            <person name="Baldwin J."/>
            <person name="Abdouelleil A."/>
            <person name="Abdulkadir J."/>
            <person name="Abebe A."/>
            <person name="Abera B."/>
            <person name="Abreu J."/>
            <person name="Acer S.C."/>
            <person name="Aftuck L."/>
            <person name="Alexander A."/>
            <person name="An P."/>
            <person name="Anderson E."/>
            <person name="Anderson S."/>
            <person name="Arachi H."/>
            <person name="Azer M."/>
            <person name="Bachantsang P."/>
            <person name="Barry A."/>
            <person name="Bayul T."/>
            <person name="Berlin A."/>
            <person name="Bessette D."/>
            <person name="Bloom T."/>
            <person name="Blye J."/>
            <person name="Boguslavskiy L."/>
            <person name="Bonnet C."/>
            <person name="Boukhgalter B."/>
            <person name="Bourzgui I."/>
            <person name="Brown A."/>
            <person name="Cahill P."/>
            <person name="Channer S."/>
            <person name="Cheshatsang Y."/>
            <person name="Chuda L."/>
            <person name="Citroen M."/>
            <person name="Collymore A."/>
            <person name="Cooke P."/>
            <person name="Costello M."/>
            <person name="D'Aco K."/>
            <person name="Daza R."/>
            <person name="De Haan G."/>
            <person name="DeGray S."/>
            <person name="DeMaso C."/>
            <person name="Dhargay N."/>
            <person name="Dooley K."/>
            <person name="Dooley E."/>
            <person name="Doricent M."/>
            <person name="Dorje P."/>
            <person name="Dorjee K."/>
            <person name="Dupes A."/>
            <person name="Elong R."/>
            <person name="Falk J."/>
            <person name="Farina A."/>
            <person name="Faro S."/>
            <person name="Ferguson D."/>
            <person name="Fisher S."/>
            <person name="Foley C.D."/>
            <person name="Franke A."/>
            <person name="Friedrich D."/>
            <person name="Gadbois L."/>
            <person name="Gearin G."/>
            <person name="Gearin C.R."/>
            <person name="Giannoukos G."/>
            <person name="Goode T."/>
            <person name="Graham J."/>
            <person name="Grandbois E."/>
            <person name="Grewal S."/>
            <person name="Gyaltsen K."/>
            <person name="Hafez N."/>
            <person name="Hagos B."/>
            <person name="Hall J."/>
            <person name="Henson C."/>
            <person name="Hollinger A."/>
            <person name="Honan T."/>
            <person name="Huard M.D."/>
            <person name="Hughes L."/>
            <person name="Hurhula B."/>
            <person name="Husby M.E."/>
            <person name="Kamat A."/>
            <person name="Kanga B."/>
            <person name="Kashin S."/>
            <person name="Khazanovich D."/>
            <person name="Kisner P."/>
            <person name="Lance K."/>
            <person name="Lara M."/>
            <person name="Lee W."/>
            <person name="Lennon N."/>
            <person name="Letendre F."/>
            <person name="LeVine R."/>
            <person name="Lipovsky A."/>
            <person name="Liu X."/>
            <person name="Liu J."/>
            <person name="Liu S."/>
            <person name="Lokyitsang T."/>
            <person name="Lokyitsang Y."/>
            <person name="Lubonja R."/>
            <person name="Lui A."/>
            <person name="MacDonald P."/>
            <person name="Magnisalis V."/>
            <person name="Maru K."/>
            <person name="Matthews C."/>
            <person name="McCusker W."/>
            <person name="McDonough S."/>
            <person name="Mehta T."/>
            <person name="Meldrim J."/>
            <person name="Meneus L."/>
            <person name="Mihai O."/>
            <person name="Mihalev A."/>
            <person name="Mihova T."/>
            <person name="Mittelman R."/>
            <person name="Mlenga V."/>
            <person name="Montmayeur A."/>
            <person name="Mulrain L."/>
            <person name="Navidi A."/>
            <person name="Naylor J."/>
            <person name="Negash T."/>
            <person name="Nguyen T."/>
            <person name="Nguyen N."/>
            <person name="Nicol R."/>
            <person name="Norbu C."/>
            <person name="Norbu N."/>
            <person name="Novod N."/>
            <person name="O'Neill B."/>
            <person name="Osman S."/>
            <person name="Markiewicz E."/>
            <person name="Oyono O.L."/>
            <person name="Patti C."/>
            <person name="Phunkhang P."/>
            <person name="Pierre F."/>
            <person name="Priest M."/>
            <person name="Raghuraman S."/>
            <person name="Rege F."/>
            <person name="Reyes R."/>
            <person name="Rise C."/>
            <person name="Rogov P."/>
            <person name="Ross K."/>
            <person name="Ryan E."/>
            <person name="Settipalli S."/>
            <person name="Shea T."/>
            <person name="Sherpa N."/>
            <person name="Shi L."/>
            <person name="Shih D."/>
            <person name="Sparrow T."/>
            <person name="Spaulding J."/>
            <person name="Stalker J."/>
            <person name="Stange-Thomann N."/>
            <person name="Stavropoulos S."/>
            <person name="Stone C."/>
            <person name="Strader C."/>
            <person name="Tesfaye S."/>
            <person name="Thomson T."/>
            <person name="Thoulutsang Y."/>
            <person name="Thoulutsang D."/>
            <person name="Topham K."/>
            <person name="Topping I."/>
            <person name="Tsamla T."/>
            <person name="Vassiliev H."/>
            <person name="Vo A."/>
            <person name="Wangchuk T."/>
            <person name="Wangdi T."/>
            <person name="Weiand M."/>
            <person name="Wilkinson J."/>
            <person name="Wilson A."/>
            <person name="Yadav S."/>
            <person name="Young G."/>
            <person name="Yu Q."/>
            <person name="Zembek L."/>
            <person name="Zhong D."/>
            <person name="Zimmer A."/>
            <person name="Zwirko Z."/>
            <person name="Jaffe D.B."/>
            <person name="Alvarez P."/>
            <person name="Brockman W."/>
            <person name="Butler J."/>
            <person name="Chin C."/>
            <person name="Gnerre S."/>
            <person name="Grabherr M."/>
            <person name="Kleber M."/>
            <person name="Mauceli E."/>
            <person name="MacCallum I."/>
        </authorList>
    </citation>
    <scope>NUCLEOTIDE SEQUENCE [LARGE SCALE GENOMIC DNA]</scope>
    <source>
        <strain evidence="15">Tucson 14030-0811.24</strain>
    </source>
</reference>
<evidence type="ECO:0000256" key="7">
    <source>
        <dbReference type="ARBA" id="ARBA00023125"/>
    </source>
</evidence>
<feature type="binding site" evidence="11">
    <location>
        <position position="8"/>
    </location>
    <ligand>
        <name>Zn(2+)</name>
        <dbReference type="ChEBI" id="CHEBI:29105"/>
    </ligand>
</feature>
<dbReference type="GO" id="GO:0010468">
    <property type="term" value="P:regulation of gene expression"/>
    <property type="evidence" value="ECO:0007669"/>
    <property type="project" value="TreeGrafter"/>
</dbReference>
<evidence type="ECO:0000256" key="11">
    <source>
        <dbReference type="PROSITE-ProRule" id="PRU01263"/>
    </source>
</evidence>
<keyword evidence="15" id="KW-1185">Reference proteome</keyword>
<comment type="subcellular location">
    <subcellularLocation>
        <location evidence="1">Nucleus</location>
    </subcellularLocation>
</comment>
<dbReference type="PROSITE" id="PS50157">
    <property type="entry name" value="ZINC_FINGER_C2H2_2"/>
    <property type="match status" value="5"/>
</dbReference>
<keyword evidence="2 11" id="KW-0479">Metal-binding</keyword>
<keyword evidence="7" id="KW-0238">DNA-binding</keyword>
<dbReference type="InParanoid" id="B4N921"/>
<dbReference type="PANTHER" id="PTHR16515:SF49">
    <property type="entry name" value="GASTRULA ZINC FINGER PROTEIN XLCGF49.1-LIKE-RELATED"/>
    <property type="match status" value="1"/>
</dbReference>
<dbReference type="InterPro" id="IPR050331">
    <property type="entry name" value="Zinc_finger"/>
</dbReference>
<dbReference type="PhylomeDB" id="B4N921"/>
<dbReference type="Gene3D" id="3.40.1800.20">
    <property type="match status" value="1"/>
</dbReference>
<feature type="binding site" evidence="11">
    <location>
        <position position="51"/>
    </location>
    <ligand>
        <name>Zn(2+)</name>
        <dbReference type="ChEBI" id="CHEBI:29105"/>
    </ligand>
</feature>
<evidence type="ECO:0000256" key="10">
    <source>
        <dbReference type="PROSITE-ProRule" id="PRU00042"/>
    </source>
</evidence>
<gene>
    <name evidence="14" type="primary">Dwil\GK12137</name>
    <name evidence="14" type="ORF">Dwil_GK12137</name>
</gene>